<dbReference type="EMBL" id="AMYD01003101">
    <property type="protein sequence ID" value="EQB47114.1"/>
    <property type="molecule type" value="Genomic_DNA"/>
</dbReference>
<protein>
    <recommendedName>
        <fullName evidence="5">Methyltransferase domain-containing protein</fullName>
    </recommendedName>
</protein>
<dbReference type="Pfam" id="PF13489">
    <property type="entry name" value="Methyltransf_23"/>
    <property type="match status" value="1"/>
</dbReference>
<dbReference type="InterPro" id="IPR029063">
    <property type="entry name" value="SAM-dependent_MTases_sf"/>
</dbReference>
<dbReference type="PANTHER" id="PTHR43591">
    <property type="entry name" value="METHYLTRANSFERASE"/>
    <property type="match status" value="1"/>
</dbReference>
<evidence type="ECO:0000256" key="2">
    <source>
        <dbReference type="SAM" id="MobiDB-lite"/>
    </source>
</evidence>
<accession>T0K5C8</accession>
<dbReference type="PANTHER" id="PTHR43591:SF10">
    <property type="entry name" value="ABC TRANSMEMBRANE TYPE-1 DOMAIN-CONTAINING PROTEIN-RELATED"/>
    <property type="match status" value="1"/>
</dbReference>
<name>T0K5C8_COLGC</name>
<dbReference type="AlphaFoldDB" id="T0K5C8"/>
<comment type="caution">
    <text evidence="3">The sequence shown here is derived from an EMBL/GenBank/DDBJ whole genome shotgun (WGS) entry which is preliminary data.</text>
</comment>
<comment type="similarity">
    <text evidence="1">Belongs to the methyltransferase superfamily. LaeA methyltransferase family.</text>
</comment>
<dbReference type="Proteomes" id="UP000015530">
    <property type="component" value="Unassembled WGS sequence"/>
</dbReference>
<dbReference type="OMA" id="IEHEAGW"/>
<proteinExistence type="inferred from homology"/>
<dbReference type="STRING" id="1237896.T0K5C8"/>
<evidence type="ECO:0000256" key="1">
    <source>
        <dbReference type="ARBA" id="ARBA00038158"/>
    </source>
</evidence>
<gene>
    <name evidence="3" type="ORF">CGLO_13768</name>
</gene>
<organism evidence="3 4">
    <name type="scientific">Colletotrichum gloeosporioides (strain Cg-14)</name>
    <name type="common">Anthracnose fungus</name>
    <name type="synonym">Glomerella cingulata</name>
    <dbReference type="NCBI Taxonomy" id="1237896"/>
    <lineage>
        <taxon>Eukaryota</taxon>
        <taxon>Fungi</taxon>
        <taxon>Dikarya</taxon>
        <taxon>Ascomycota</taxon>
        <taxon>Pezizomycotina</taxon>
        <taxon>Sordariomycetes</taxon>
        <taxon>Hypocreomycetidae</taxon>
        <taxon>Glomerellales</taxon>
        <taxon>Glomerellaceae</taxon>
        <taxon>Colletotrichum</taxon>
        <taxon>Colletotrichum gloeosporioides species complex</taxon>
    </lineage>
</organism>
<feature type="compositionally biased region" description="Polar residues" evidence="2">
    <location>
        <begin position="55"/>
        <end position="67"/>
    </location>
</feature>
<reference evidence="4" key="1">
    <citation type="journal article" date="2013" name="Mol. Plant Microbe Interact.">
        <title>Global aspects of pacC regulation of pathogenicity genes in Colletotrichum gloeosporioides as revealed by transcriptome analysis.</title>
        <authorList>
            <person name="Alkan N."/>
            <person name="Meng X."/>
            <person name="Friedlander G."/>
            <person name="Reuveni E."/>
            <person name="Sukno S."/>
            <person name="Sherman A."/>
            <person name="Thon M."/>
            <person name="Fluhr R."/>
            <person name="Prusky D."/>
        </authorList>
    </citation>
    <scope>NUCLEOTIDE SEQUENCE [LARGE SCALE GENOMIC DNA]</scope>
    <source>
        <strain evidence="4">Cg-14</strain>
    </source>
</reference>
<feature type="compositionally biased region" description="Basic and acidic residues" evidence="2">
    <location>
        <begin position="68"/>
        <end position="80"/>
    </location>
</feature>
<dbReference type="CDD" id="cd02440">
    <property type="entry name" value="AdoMet_MTases"/>
    <property type="match status" value="1"/>
</dbReference>
<evidence type="ECO:0000313" key="3">
    <source>
        <dbReference type="EMBL" id="EQB47114.1"/>
    </source>
</evidence>
<sequence>MNSPPNSFHQVSPEHLTTHPASAFSDPLDHQNPGKRRKVDGPPSPEDYAPAAMSPPSSTDTAITVGSHNDEGRETESLSESVLEHMYEHRLRYHAYRAGKYAFPNDLVEQDRDFMKHLISNLLCDRWYLSPVDDVLARGGEVLDLVAEWFPDSTFLGIDLSPIQPSEVPPNVHFMVDDFEHENGWALDEEFYDFIHLRHTLHSVRDRMELMNRAYRHLKPGGWFEIQELEFSPLCDDGTTPEGDGYGFRVFTNYLEAGMRALGSEMHGIRYAADEMRLSGFESVHEDRRKCPIGDWAAKPELREAGGLMRRTIEDGLKGLATRPFRALQWTEVQIEIFLMNVRPHVANKGFHAYLNHRTGDEERPAPLPIRTSVGILSIGPQSLRLAVLSYQASFITQRRNGRFYRKI</sequence>
<dbReference type="Gene3D" id="3.40.50.150">
    <property type="entry name" value="Vaccinia Virus protein VP39"/>
    <property type="match status" value="1"/>
</dbReference>
<dbReference type="OrthoDB" id="2013972at2759"/>
<dbReference type="GO" id="GO:0008168">
    <property type="term" value="F:methyltransferase activity"/>
    <property type="evidence" value="ECO:0007669"/>
    <property type="project" value="TreeGrafter"/>
</dbReference>
<dbReference type="HOGENOM" id="CLU_010595_7_1_1"/>
<evidence type="ECO:0000313" key="4">
    <source>
        <dbReference type="Proteomes" id="UP000015530"/>
    </source>
</evidence>
<dbReference type="SUPFAM" id="SSF53335">
    <property type="entry name" value="S-adenosyl-L-methionine-dependent methyltransferases"/>
    <property type="match status" value="1"/>
</dbReference>
<evidence type="ECO:0008006" key="5">
    <source>
        <dbReference type="Google" id="ProtNLM"/>
    </source>
</evidence>
<feature type="compositionally biased region" description="Polar residues" evidence="2">
    <location>
        <begin position="1"/>
        <end position="10"/>
    </location>
</feature>
<feature type="region of interest" description="Disordered" evidence="2">
    <location>
        <begin position="1"/>
        <end position="80"/>
    </location>
</feature>